<accession>A0ABV3STE5</accession>
<reference evidence="3 4" key="1">
    <citation type="submission" date="2024-07" db="EMBL/GenBank/DDBJ databases">
        <authorList>
            <person name="Lee S."/>
            <person name="Kang M."/>
        </authorList>
    </citation>
    <scope>NUCLEOTIDE SEQUENCE [LARGE SCALE GENOMIC DNA]</scope>
    <source>
        <strain evidence="3 4">DS6</strain>
    </source>
</reference>
<dbReference type="Gene3D" id="3.10.310.10">
    <property type="entry name" value="Diaminopimelate Epimerase, Chain A, domain 1"/>
    <property type="match status" value="2"/>
</dbReference>
<dbReference type="RefSeq" id="WP_367990761.1">
    <property type="nucleotide sequence ID" value="NZ_JBFPJR010000001.1"/>
</dbReference>
<dbReference type="SUPFAM" id="SSF54506">
    <property type="entry name" value="Diaminopimelate epimerase-like"/>
    <property type="match status" value="2"/>
</dbReference>
<comment type="caution">
    <text evidence="3">The sequence shown here is derived from an EMBL/GenBank/DDBJ whole genome shotgun (WGS) entry which is preliminary data.</text>
</comment>
<gene>
    <name evidence="3" type="ORF">AB3X52_00685</name>
</gene>
<dbReference type="InterPro" id="IPR007400">
    <property type="entry name" value="PrpF-like"/>
</dbReference>
<keyword evidence="2 3" id="KW-0413">Isomerase</keyword>
<evidence type="ECO:0000256" key="1">
    <source>
        <dbReference type="ARBA" id="ARBA00007673"/>
    </source>
</evidence>
<proteinExistence type="inferred from homology"/>
<dbReference type="EC" id="5.3.2.8" evidence="3"/>
<protein>
    <submittedName>
        <fullName evidence="3">4-oxalomesaconate tautomerase</fullName>
        <ecNumber evidence="3">5.3.2.8</ecNumber>
    </submittedName>
</protein>
<evidence type="ECO:0000313" key="3">
    <source>
        <dbReference type="EMBL" id="MEX0426118.1"/>
    </source>
</evidence>
<name>A0ABV3STE5_9ACTN</name>
<dbReference type="PANTHER" id="PTHR43709">
    <property type="entry name" value="ACONITATE ISOMERASE-RELATED"/>
    <property type="match status" value="1"/>
</dbReference>
<dbReference type="NCBIfam" id="NF033377">
    <property type="entry name" value="OMA_tautomer"/>
    <property type="match status" value="1"/>
</dbReference>
<organism evidence="3 4">
    <name type="scientific">Nocardioides eburneus</name>
    <dbReference type="NCBI Taxonomy" id="3231482"/>
    <lineage>
        <taxon>Bacteria</taxon>
        <taxon>Bacillati</taxon>
        <taxon>Actinomycetota</taxon>
        <taxon>Actinomycetes</taxon>
        <taxon>Propionibacteriales</taxon>
        <taxon>Nocardioidaceae</taxon>
        <taxon>Nocardioides</taxon>
    </lineage>
</organism>
<keyword evidence="4" id="KW-1185">Reference proteome</keyword>
<comment type="similarity">
    <text evidence="1">Belongs to the PrpF family.</text>
</comment>
<sequence>MAGVRAALMRGGTSKGALFLADDLPADAAARDDLLLRVMGSPDPRQIDGLGGAHPLTSKVGVISPSAQDGVDVDYLFLQVVVDQPVVTDAQTCGNILAAVGPFALERGLVAAEDGVTEVRVRMVNTGGLATLRVQTPGAAVTYDGDTELSGVPGTAAPVEIVVEPSDTPLLPTGHLVDELAGVEATLIDNGMPSVVVRAEDLGVTGTETPAELEANDKLTARVREIRLAALPLMGLDPDPDATTVPKIVLVAPPAAGGTLATRSFIPVRVHQAVGVLGGASIAAAAALPGTVAHDLADHAGGSRVRVEHPTGFLDLQITTEGDRISRTAVVRTARMILDGTVYPGPARPASPVRTVQER</sequence>
<dbReference type="GO" id="GO:0016853">
    <property type="term" value="F:isomerase activity"/>
    <property type="evidence" value="ECO:0007669"/>
    <property type="project" value="UniProtKB-KW"/>
</dbReference>
<dbReference type="Pfam" id="PF04303">
    <property type="entry name" value="PrpF"/>
    <property type="match status" value="1"/>
</dbReference>
<dbReference type="InterPro" id="IPR047687">
    <property type="entry name" value="OMA_tautomer-like"/>
</dbReference>
<dbReference type="PANTHER" id="PTHR43709:SF3">
    <property type="entry name" value="ISOMERASE YBHH-RELATED"/>
    <property type="match status" value="1"/>
</dbReference>
<dbReference type="EMBL" id="JBFPJR010000001">
    <property type="protein sequence ID" value="MEX0426118.1"/>
    <property type="molecule type" value="Genomic_DNA"/>
</dbReference>
<evidence type="ECO:0000256" key="2">
    <source>
        <dbReference type="ARBA" id="ARBA00023235"/>
    </source>
</evidence>
<dbReference type="Proteomes" id="UP001556631">
    <property type="component" value="Unassembled WGS sequence"/>
</dbReference>
<evidence type="ECO:0000313" key="4">
    <source>
        <dbReference type="Proteomes" id="UP001556631"/>
    </source>
</evidence>